<comment type="caution">
    <text evidence="12">The sequence shown here is derived from an EMBL/GenBank/DDBJ whole genome shotgun (WGS) entry which is preliminary data.</text>
</comment>
<organism evidence="12 13">
    <name type="scientific">Sulfitobacter mediterraneus</name>
    <dbReference type="NCBI Taxonomy" id="83219"/>
    <lineage>
        <taxon>Bacteria</taxon>
        <taxon>Pseudomonadati</taxon>
        <taxon>Pseudomonadota</taxon>
        <taxon>Alphaproteobacteria</taxon>
        <taxon>Rhodobacterales</taxon>
        <taxon>Roseobacteraceae</taxon>
        <taxon>Sulfitobacter</taxon>
    </lineage>
</organism>
<dbReference type="eggNOG" id="COG2205">
    <property type="taxonomic scope" value="Bacteria"/>
</dbReference>
<dbReference type="PROSITE" id="PS50109">
    <property type="entry name" value="HIS_KIN"/>
    <property type="match status" value="1"/>
</dbReference>
<dbReference type="EMBL" id="JEMU01000007">
    <property type="protein sequence ID" value="KAJ03121.1"/>
    <property type="molecule type" value="Genomic_DNA"/>
</dbReference>
<accession>A0A061SN30</accession>
<dbReference type="Pfam" id="PF00512">
    <property type="entry name" value="HisKA"/>
    <property type="match status" value="1"/>
</dbReference>
<keyword evidence="8 10" id="KW-1133">Transmembrane helix</keyword>
<evidence type="ECO:0000256" key="1">
    <source>
        <dbReference type="ARBA" id="ARBA00000085"/>
    </source>
</evidence>
<evidence type="ECO:0000256" key="8">
    <source>
        <dbReference type="ARBA" id="ARBA00022989"/>
    </source>
</evidence>
<feature type="transmembrane region" description="Helical" evidence="10">
    <location>
        <begin position="168"/>
        <end position="186"/>
    </location>
</feature>
<dbReference type="InterPro" id="IPR050428">
    <property type="entry name" value="TCS_sensor_his_kinase"/>
</dbReference>
<proteinExistence type="predicted"/>
<name>A0A061SN30_9RHOB</name>
<evidence type="ECO:0000256" key="2">
    <source>
        <dbReference type="ARBA" id="ARBA00004370"/>
    </source>
</evidence>
<dbReference type="InterPro" id="IPR005467">
    <property type="entry name" value="His_kinase_dom"/>
</dbReference>
<protein>
    <recommendedName>
        <fullName evidence="3">histidine kinase</fullName>
        <ecNumber evidence="3">2.7.13.3</ecNumber>
    </recommendedName>
</protein>
<comment type="catalytic activity">
    <reaction evidence="1">
        <text>ATP + protein L-histidine = ADP + protein N-phospho-L-histidine.</text>
        <dbReference type="EC" id="2.7.13.3"/>
    </reaction>
</comment>
<dbReference type="AlphaFoldDB" id="A0A061SN30"/>
<dbReference type="InterPro" id="IPR003594">
    <property type="entry name" value="HATPase_dom"/>
</dbReference>
<dbReference type="EC" id="2.7.13.3" evidence="3"/>
<evidence type="ECO:0000256" key="4">
    <source>
        <dbReference type="ARBA" id="ARBA00022553"/>
    </source>
</evidence>
<evidence type="ECO:0000313" key="12">
    <source>
        <dbReference type="EMBL" id="KAJ03121.1"/>
    </source>
</evidence>
<dbReference type="CDD" id="cd00082">
    <property type="entry name" value="HisKA"/>
    <property type="match status" value="1"/>
</dbReference>
<dbReference type="InterPro" id="IPR013727">
    <property type="entry name" value="2CSK_N"/>
</dbReference>
<keyword evidence="13" id="KW-1185">Reference proteome</keyword>
<dbReference type="Pfam" id="PF08521">
    <property type="entry name" value="2CSK_N"/>
    <property type="match status" value="1"/>
</dbReference>
<evidence type="ECO:0000256" key="5">
    <source>
        <dbReference type="ARBA" id="ARBA00022679"/>
    </source>
</evidence>
<evidence type="ECO:0000313" key="13">
    <source>
        <dbReference type="Proteomes" id="UP000027337"/>
    </source>
</evidence>
<dbReference type="InterPro" id="IPR003661">
    <property type="entry name" value="HisK_dim/P_dom"/>
</dbReference>
<sequence>MVEAVPVSGSLRGRLMITLIGGAAVLALLLFLALRSYAAQVAQEGQDSILRASVASILDAAVLRRGQVEIDIPYASFSMLSTASDDRVFYAVHQDLTLVSGYEGLLPQSNNQTAPDGFQTVDFLNTSLRLATASRMLVGESDRTRITVSVGQTQDALAGTLNRISRNAAYFGAGFFALAVVLSLWATSATIGQLKRLTTSVARRGPQDLSPFAKPVPSEMLPLVRSLNSLMGRLDQSLNQSEDFIAEAAHRVRTPLATVRSYAEATLQRVNRGENREALRSMIRAIDESSRAAGQLLDHAMITFRADHLDRQDIDLVELVQDLVLRLTPVADMRDVDLRVHGAAQLPYSGDPILLQNAVRNVIDNALKYAPTESAVDITLSDEPLPQIQICDQGPGFPPAEMDTLASRFKRGNNAEGIIGSGLGLTIAQDVAVAHGGTLTLTNRVEGGACVSLQL</sequence>
<dbReference type="GO" id="GO:0000155">
    <property type="term" value="F:phosphorelay sensor kinase activity"/>
    <property type="evidence" value="ECO:0007669"/>
    <property type="project" value="InterPro"/>
</dbReference>
<evidence type="ECO:0000256" key="7">
    <source>
        <dbReference type="ARBA" id="ARBA00022777"/>
    </source>
</evidence>
<dbReference type="SUPFAM" id="SSF47384">
    <property type="entry name" value="Homodimeric domain of signal transducing histidine kinase"/>
    <property type="match status" value="1"/>
</dbReference>
<feature type="domain" description="Histidine kinase" evidence="11">
    <location>
        <begin position="247"/>
        <end position="455"/>
    </location>
</feature>
<gene>
    <name evidence="12" type="ORF">PM02_09485</name>
</gene>
<dbReference type="PRINTS" id="PR00344">
    <property type="entry name" value="BCTRLSENSOR"/>
</dbReference>
<feature type="transmembrane region" description="Helical" evidence="10">
    <location>
        <begin position="15"/>
        <end position="34"/>
    </location>
</feature>
<evidence type="ECO:0000256" key="6">
    <source>
        <dbReference type="ARBA" id="ARBA00022692"/>
    </source>
</evidence>
<comment type="subcellular location">
    <subcellularLocation>
        <location evidence="2">Membrane</location>
    </subcellularLocation>
</comment>
<dbReference type="SMART" id="SM00387">
    <property type="entry name" value="HATPase_c"/>
    <property type="match status" value="1"/>
</dbReference>
<dbReference type="GO" id="GO:0005886">
    <property type="term" value="C:plasma membrane"/>
    <property type="evidence" value="ECO:0007669"/>
    <property type="project" value="TreeGrafter"/>
</dbReference>
<keyword evidence="5" id="KW-0808">Transferase</keyword>
<keyword evidence="6 10" id="KW-0812">Transmembrane</keyword>
<dbReference type="InterPro" id="IPR036097">
    <property type="entry name" value="HisK_dim/P_sf"/>
</dbReference>
<keyword evidence="7" id="KW-0418">Kinase</keyword>
<dbReference type="Pfam" id="PF02518">
    <property type="entry name" value="HATPase_c"/>
    <property type="match status" value="1"/>
</dbReference>
<dbReference type="PANTHER" id="PTHR45436:SF1">
    <property type="entry name" value="SENSOR PROTEIN QSEC"/>
    <property type="match status" value="1"/>
</dbReference>
<dbReference type="SUPFAM" id="SSF55874">
    <property type="entry name" value="ATPase domain of HSP90 chaperone/DNA topoisomerase II/histidine kinase"/>
    <property type="match status" value="1"/>
</dbReference>
<reference evidence="12 13" key="1">
    <citation type="journal article" date="2014" name="Genome Announc.">
        <title>Draft Genome Sequences of Two Isolates of the Roseobacter Group, Sulfitobacter sp. Strains 3SOLIMAR09 and 1FIGIMAR09, from Harbors of Mallorca Island (Mediterranean Sea).</title>
        <authorList>
            <person name="Mas-Llado M."/>
            <person name="Pina-Villalonga J.M."/>
            <person name="Brunet-Galmes I."/>
            <person name="Nogales B."/>
            <person name="Bosch R."/>
        </authorList>
    </citation>
    <scope>NUCLEOTIDE SEQUENCE [LARGE SCALE GENOMIC DNA]</scope>
    <source>
        <strain evidence="12 13">1FIGIMAR09</strain>
    </source>
</reference>
<dbReference type="RefSeq" id="WP_037907695.1">
    <property type="nucleotide sequence ID" value="NZ_JEMU01000007.1"/>
</dbReference>
<dbReference type="Gene3D" id="3.30.565.10">
    <property type="entry name" value="Histidine kinase-like ATPase, C-terminal domain"/>
    <property type="match status" value="1"/>
</dbReference>
<dbReference type="InterPro" id="IPR036890">
    <property type="entry name" value="HATPase_C_sf"/>
</dbReference>
<evidence type="ECO:0000259" key="11">
    <source>
        <dbReference type="PROSITE" id="PS50109"/>
    </source>
</evidence>
<keyword evidence="4" id="KW-0597">Phosphoprotein</keyword>
<keyword evidence="9 10" id="KW-0472">Membrane</keyword>
<evidence type="ECO:0000256" key="3">
    <source>
        <dbReference type="ARBA" id="ARBA00012438"/>
    </source>
</evidence>
<dbReference type="InterPro" id="IPR004358">
    <property type="entry name" value="Sig_transdc_His_kin-like_C"/>
</dbReference>
<dbReference type="Gene3D" id="1.10.287.130">
    <property type="match status" value="1"/>
</dbReference>
<dbReference type="Proteomes" id="UP000027337">
    <property type="component" value="Unassembled WGS sequence"/>
</dbReference>
<evidence type="ECO:0000256" key="9">
    <source>
        <dbReference type="ARBA" id="ARBA00023136"/>
    </source>
</evidence>
<dbReference type="PANTHER" id="PTHR45436">
    <property type="entry name" value="SENSOR HISTIDINE KINASE YKOH"/>
    <property type="match status" value="1"/>
</dbReference>
<dbReference type="CDD" id="cd00075">
    <property type="entry name" value="HATPase"/>
    <property type="match status" value="1"/>
</dbReference>
<dbReference type="SMART" id="SM00388">
    <property type="entry name" value="HisKA"/>
    <property type="match status" value="1"/>
</dbReference>
<evidence type="ECO:0000256" key="10">
    <source>
        <dbReference type="SAM" id="Phobius"/>
    </source>
</evidence>
<dbReference type="STRING" id="83219.PM02_09485"/>